<dbReference type="OrthoDB" id="370725at2"/>
<evidence type="ECO:0000256" key="1">
    <source>
        <dbReference type="ARBA" id="ARBA00003416"/>
    </source>
</evidence>
<keyword evidence="7" id="KW-0812">Transmembrane</keyword>
<dbReference type="RefSeq" id="WP_108171736.1">
    <property type="nucleotide sequence ID" value="NZ_QBKQ01000002.1"/>
</dbReference>
<dbReference type="AlphaFoldDB" id="A0A2T6AHN8"/>
<keyword evidence="3 5" id="KW-0175">Coiled coil</keyword>
<evidence type="ECO:0000313" key="9">
    <source>
        <dbReference type="Proteomes" id="UP000244174"/>
    </source>
</evidence>
<comment type="similarity">
    <text evidence="2">Belongs to the RmuC family.</text>
</comment>
<name>A0A2T6AHN8_9FLAO</name>
<evidence type="ECO:0000313" key="8">
    <source>
        <dbReference type="EMBL" id="PTX43297.1"/>
    </source>
</evidence>
<comment type="caution">
    <text evidence="8">The sequence shown here is derived from an EMBL/GenBank/DDBJ whole genome shotgun (WGS) entry which is preliminary data.</text>
</comment>
<keyword evidence="4" id="KW-0233">DNA recombination</keyword>
<evidence type="ECO:0000256" key="3">
    <source>
        <dbReference type="ARBA" id="ARBA00023054"/>
    </source>
</evidence>
<feature type="transmembrane region" description="Helical" evidence="7">
    <location>
        <begin position="6"/>
        <end position="26"/>
    </location>
</feature>
<dbReference type="InterPro" id="IPR003798">
    <property type="entry name" value="DNA_recombination_RmuC"/>
</dbReference>
<dbReference type="PANTHER" id="PTHR30563:SF0">
    <property type="entry name" value="DNA RECOMBINATION PROTEIN RMUC"/>
    <property type="match status" value="1"/>
</dbReference>
<evidence type="ECO:0000256" key="5">
    <source>
        <dbReference type="SAM" id="Coils"/>
    </source>
</evidence>
<evidence type="ECO:0000256" key="6">
    <source>
        <dbReference type="SAM" id="MobiDB-lite"/>
    </source>
</evidence>
<protein>
    <submittedName>
        <fullName evidence="8">DNA recombination protein RmuC</fullName>
    </submittedName>
</protein>
<dbReference type="EMBL" id="QBKQ01000002">
    <property type="protein sequence ID" value="PTX43297.1"/>
    <property type="molecule type" value="Genomic_DNA"/>
</dbReference>
<dbReference type="Proteomes" id="UP000244174">
    <property type="component" value="Unassembled WGS sequence"/>
</dbReference>
<evidence type="ECO:0000256" key="7">
    <source>
        <dbReference type="SAM" id="Phobius"/>
    </source>
</evidence>
<keyword evidence="7" id="KW-1133">Transmembrane helix</keyword>
<feature type="coiled-coil region" evidence="5">
    <location>
        <begin position="34"/>
        <end position="136"/>
    </location>
</feature>
<proteinExistence type="inferred from homology"/>
<feature type="region of interest" description="Disordered" evidence="6">
    <location>
        <begin position="454"/>
        <end position="475"/>
    </location>
</feature>
<dbReference type="GO" id="GO:0006310">
    <property type="term" value="P:DNA recombination"/>
    <property type="evidence" value="ECO:0007669"/>
    <property type="project" value="UniProtKB-KW"/>
</dbReference>
<organism evidence="8 9">
    <name type="scientific">Christiangramia gaetbulicola</name>
    <dbReference type="NCBI Taxonomy" id="703340"/>
    <lineage>
        <taxon>Bacteria</taxon>
        <taxon>Pseudomonadati</taxon>
        <taxon>Bacteroidota</taxon>
        <taxon>Flavobacteriia</taxon>
        <taxon>Flavobacteriales</taxon>
        <taxon>Flavobacteriaceae</taxon>
        <taxon>Christiangramia</taxon>
    </lineage>
</organism>
<comment type="function">
    <text evidence="1">Involved in DNA recombination.</text>
</comment>
<feature type="coiled-coil region" evidence="5">
    <location>
        <begin position="175"/>
        <end position="209"/>
    </location>
</feature>
<sequence length="475" mass="55147">MNEYLLVTLIFLIALGIGGYLGKLISGLKSRSEAGRLEEKNTQLSLQIEELKDQLNNNLENYKSDIQQLKNEAQADIDKLESEREEIRQKKEYLSLQLTRKISEFNNLQERNEEQKAEVEKLQEKFSKEFENLANKILEQKSEKFTSLNKQNIESILDPLKEKIKTFEDKVNLNNENFIKRHSELGEQLRTLNEQNIRISEEANNLTKALKGENKTQGNWGELILEKVLEKSGLVKDREYFIQEAHKDEEGNRLYPDVVIHLPNDKRMVIDSKVSLVAYEKYVSEENKDVQERYLKEHIRSLNNHIVQLSNKKYEDLHEMRSPDFVLMFIPIEPALYLAQNADNTFFYTAFQKNILLVSPTTLLSTLRTIDTIWSNEKQQQNALAIAKHAASLYHKFKILLDDLKTVGDRLDSTKNAYSGAMKKLTGQQNLIKDIDKLEELGIAPKKKIGKAWLDKANEDSESEEESENPRFKIQ</sequence>
<keyword evidence="9" id="KW-1185">Reference proteome</keyword>
<evidence type="ECO:0000256" key="4">
    <source>
        <dbReference type="ARBA" id="ARBA00023172"/>
    </source>
</evidence>
<keyword evidence="7" id="KW-0472">Membrane</keyword>
<dbReference type="Pfam" id="PF02646">
    <property type="entry name" value="RmuC"/>
    <property type="match status" value="1"/>
</dbReference>
<gene>
    <name evidence="8" type="ORF">C8P64_1824</name>
</gene>
<dbReference type="PANTHER" id="PTHR30563">
    <property type="entry name" value="DNA RECOMBINATION PROTEIN RMUC"/>
    <property type="match status" value="1"/>
</dbReference>
<evidence type="ECO:0000256" key="2">
    <source>
        <dbReference type="ARBA" id="ARBA00009840"/>
    </source>
</evidence>
<accession>A0A2T6AHN8</accession>
<reference evidence="8 9" key="1">
    <citation type="submission" date="2018-04" db="EMBL/GenBank/DDBJ databases">
        <title>Genomic Encyclopedia of Archaeal and Bacterial Type Strains, Phase II (KMG-II): from individual species to whole genera.</title>
        <authorList>
            <person name="Goeker M."/>
        </authorList>
    </citation>
    <scope>NUCLEOTIDE SEQUENCE [LARGE SCALE GENOMIC DNA]</scope>
    <source>
        <strain evidence="8 9">DSM 23082</strain>
    </source>
</reference>